<dbReference type="PANTHER" id="PTHR45527">
    <property type="entry name" value="NONRIBOSOMAL PEPTIDE SYNTHETASE"/>
    <property type="match status" value="1"/>
</dbReference>
<dbReference type="Gene3D" id="3.30.559.10">
    <property type="entry name" value="Chloramphenicol acetyltransferase-like domain"/>
    <property type="match status" value="2"/>
</dbReference>
<dbReference type="CDD" id="cd05930">
    <property type="entry name" value="A_NRPS"/>
    <property type="match status" value="2"/>
</dbReference>
<gene>
    <name evidence="5" type="ORF">ACFQMG_28965</name>
</gene>
<name>A0ABW2G698_9ACTN</name>
<organism evidence="5 6">
    <name type="scientific">Kitasatospora paranensis</name>
    <dbReference type="NCBI Taxonomy" id="258053"/>
    <lineage>
        <taxon>Bacteria</taxon>
        <taxon>Bacillati</taxon>
        <taxon>Actinomycetota</taxon>
        <taxon>Actinomycetes</taxon>
        <taxon>Kitasatosporales</taxon>
        <taxon>Streptomycetaceae</taxon>
        <taxon>Kitasatospora</taxon>
    </lineage>
</organism>
<dbReference type="Proteomes" id="UP001596435">
    <property type="component" value="Unassembled WGS sequence"/>
</dbReference>
<dbReference type="InterPro" id="IPR020845">
    <property type="entry name" value="AMP-binding_CS"/>
</dbReference>
<dbReference type="SUPFAM" id="SSF47336">
    <property type="entry name" value="ACP-like"/>
    <property type="match status" value="2"/>
</dbReference>
<dbReference type="NCBIfam" id="TIGR01733">
    <property type="entry name" value="AA-adenyl-dom"/>
    <property type="match status" value="2"/>
</dbReference>
<dbReference type="Gene3D" id="1.10.1200.10">
    <property type="entry name" value="ACP-like"/>
    <property type="match status" value="2"/>
</dbReference>
<evidence type="ECO:0000256" key="1">
    <source>
        <dbReference type="ARBA" id="ARBA00001957"/>
    </source>
</evidence>
<feature type="domain" description="Carrier" evidence="4">
    <location>
        <begin position="960"/>
        <end position="1035"/>
    </location>
</feature>
<dbReference type="InterPro" id="IPR025110">
    <property type="entry name" value="AMP-bd_C"/>
</dbReference>
<dbReference type="InterPro" id="IPR009081">
    <property type="entry name" value="PP-bd_ACP"/>
</dbReference>
<reference evidence="6" key="1">
    <citation type="journal article" date="2019" name="Int. J. Syst. Evol. Microbiol.">
        <title>The Global Catalogue of Microorganisms (GCM) 10K type strain sequencing project: providing services to taxonomists for standard genome sequencing and annotation.</title>
        <authorList>
            <consortium name="The Broad Institute Genomics Platform"/>
            <consortium name="The Broad Institute Genome Sequencing Center for Infectious Disease"/>
            <person name="Wu L."/>
            <person name="Ma J."/>
        </authorList>
    </citation>
    <scope>NUCLEOTIDE SEQUENCE [LARGE SCALE GENOMIC DNA]</scope>
    <source>
        <strain evidence="6">CGMCC 1.12859</strain>
    </source>
</reference>
<dbReference type="PROSITE" id="PS00455">
    <property type="entry name" value="AMP_BINDING"/>
    <property type="match status" value="1"/>
</dbReference>
<dbReference type="Gene3D" id="2.30.38.10">
    <property type="entry name" value="Luciferase, Domain 3"/>
    <property type="match status" value="2"/>
</dbReference>
<dbReference type="InterPro" id="IPR045851">
    <property type="entry name" value="AMP-bd_C_sf"/>
</dbReference>
<comment type="caution">
    <text evidence="5">The sequence shown here is derived from an EMBL/GenBank/DDBJ whole genome shotgun (WGS) entry which is preliminary data.</text>
</comment>
<keyword evidence="6" id="KW-1185">Reference proteome</keyword>
<sequence>MTAGAAPDGARQGDDTRTASFAQRRLWFLDQLARDSSGSLLPLALRLRGPLDVPALERSLKGVVDRHEVLRTRFTAVDGEPVPRVDPPGSAVLERMEAGSAEEVFATELARPMDLATRHPLRMTLARLAPDEHLLLVVVHHIAVDGWSWDILLRELTAGYRGESVEPPALQYADFARAQHTRLAGPRMDRLLGYWRERLAGVAPLELPTDRPRPRFWDGTGDVVRFTLPPDLVAGVDRVARAHRATRYMLLLAVYQALLARCSDRTDIAVCTTMADRGSPGTAGLIGPFVNTVVLRTDLSGGPAFGDLLDKVRAGALKDLSHADAPFDRVVGAVGGERDLSRHPLAQASFTLLNAAHEPVRLPGLDVELVPPPLTGTAMDFFLDLNLCPDGSIAARLQYATALFDPETAQAFGAGYVALLRACLDEPRTPVRELAGRLAGLPGAGGARPAEEWTTAPEPAAADLPPVAVADAPDAVALVCADRTVTYAELDGLTGGLAASLVAAGVRPGSPVGVLLRRGIWPVAAMAAIWRAGGAYVPLDPDLPVQRLEFMLREAGVETVVADRMTAGLAAGLGVRTVHVDTVRPDADGPRHRPDPQDLAHVIFTSGSTGRPKAVGVEHHALASHVAAARDRFGITAEDAVLAFASFSFDASLDQLLPALTCGARVIVRPDEPWLPTQVPEVVERHGVTVVNVPPTYWTELAFSLDRRAAAALSSLRLLILGGESVPVGALEAWRAAVPGARVVNAYGPTETTVTSTTYEVGGPVAGPVPIGRPLGGRRVHVVDGHDEPVPVGVPGELLIGGPEVARGYLGRPALTAERFVPDPFGPPGARLYRTGDVVRWLPTGDLEFLGRRDDQVKIRGFRIELGEVEAVLRDFPGVVAAAVRPDPATGRSLAGYVVAPSFDPAALRAWCAERLPQYAVPSDFTALDALPVTSSGKLDRAALPDPRPDRAAGGAAYVEPRTDDERVIASVWADVLGVDRVGIDDGFFDLGGHSLLATMAVSRVAERLGRDVELRTLFENPRIREFGPLVAAARPAAGAAVVPVDRSGPLPLSFAQERLWFLDRTSDVGDEYVLWFSWRIAGGLDRAAWQGALDDMARRHEVLRTALVEVDGRPAQQVCDPMAVPLEWQPAPAGADEAARLDAVRRQAAALATRRFDLEYPPMLRAGVWELGPADHVAVVVFHHVATDGWSKDVFVAELAEFYRARLAGRRAALPPVPVQYGDFAVWQRERAEGGELERQLDYWAEALAGVPVLELPADRPRPAAWTGRGGAVEVALPAALGDRLDVFAREHGATRFMVLLAAVQTVLARWSGQQDVAVGTPVAGRGRVELERLVGFFVNTVVLRADLSGGPTFAELLGRVRGTVLSAFDHQEVPFERVVERLRPERDLSRNPLFQVMVDVQESAAGGPRIEGLDVVDFTLPWGSAKFDLTAAFLLYPDRFALNVEYAADLFDAATALRFAEHVGRVLAAVLADPDTAVDRVDLMSPAERAELVATAGAAAGAEPAVGLPEPFTVADAGDAVALVCAGRSVSYDELHALTGGLAAELAASGVRPGDAVGVCVHRGIWSVAAMAAIWRAGGVYVPVDPQLPVERLRFMVAEAGVRRVVADASTVGVLGPLGVPLTPVERVRPAQDGPRHSPDPSDLAYTIFTSGSTGRPKAVGVEHHALAAHVAAARELFAITAADRVLTFASFSFDASLEQILPALGAGARVVIRPDEIWSVEELAAQVRTEGVTVMELTPSYWEEVVARLDGVAGELAGLRLLVTGGEVLPAGPLERWFGHLPGVPVVNTYGPTESVISATAHRLTDPVEGRVPIGRPLGSRRAYVADGHGALVPVGIPGELLVGGPELARGYLGRPGLTSERFVPDPYGQEGDRLYRTGDVVRRLPSGDLEFVGRSDGQVKIRGFRVEPGEAEAVLRRHPGVHAAAVLVRELRGEPALVGYVAGSGLAADQLAAHCRTELPGYLVPSVFVLLDALPLTVQGKLDTAALPEVELPPAAAFVAPRTPTETVTAQIWAEVLGVARVGVHEDFFALGGHSLRAVAAASRLRAAFDCPIQVRDLFEHPTVELLAAEVERQLVELISAMSDDEIDLSLTVDHQD</sequence>
<comment type="cofactor">
    <cofactor evidence="1">
        <name>pantetheine 4'-phosphate</name>
        <dbReference type="ChEBI" id="CHEBI:47942"/>
    </cofactor>
</comment>
<dbReference type="Pfam" id="PF00668">
    <property type="entry name" value="Condensation"/>
    <property type="match status" value="2"/>
</dbReference>
<evidence type="ECO:0000256" key="3">
    <source>
        <dbReference type="ARBA" id="ARBA00022553"/>
    </source>
</evidence>
<dbReference type="Gene3D" id="3.30.300.30">
    <property type="match status" value="2"/>
</dbReference>
<evidence type="ECO:0000313" key="6">
    <source>
        <dbReference type="Proteomes" id="UP001596435"/>
    </source>
</evidence>
<protein>
    <submittedName>
        <fullName evidence="5">Amino acid adenylation domain-containing protein</fullName>
    </submittedName>
</protein>
<dbReference type="Gene3D" id="3.40.50.980">
    <property type="match status" value="4"/>
</dbReference>
<dbReference type="SUPFAM" id="SSF56801">
    <property type="entry name" value="Acetyl-CoA synthetase-like"/>
    <property type="match status" value="2"/>
</dbReference>
<dbReference type="InterPro" id="IPR020806">
    <property type="entry name" value="PKS_PP-bd"/>
</dbReference>
<dbReference type="InterPro" id="IPR023213">
    <property type="entry name" value="CAT-like_dom_sf"/>
</dbReference>
<evidence type="ECO:0000259" key="4">
    <source>
        <dbReference type="PROSITE" id="PS50075"/>
    </source>
</evidence>
<dbReference type="InterPro" id="IPR001242">
    <property type="entry name" value="Condensation_dom"/>
</dbReference>
<dbReference type="PROSITE" id="PS50075">
    <property type="entry name" value="CARRIER"/>
    <property type="match status" value="2"/>
</dbReference>
<dbReference type="CDD" id="cd19531">
    <property type="entry name" value="LCL_NRPS-like"/>
    <property type="match status" value="2"/>
</dbReference>
<dbReference type="InterPro" id="IPR000873">
    <property type="entry name" value="AMP-dep_synth/lig_dom"/>
</dbReference>
<dbReference type="InterPro" id="IPR010071">
    <property type="entry name" value="AA_adenyl_dom"/>
</dbReference>
<evidence type="ECO:0000313" key="5">
    <source>
        <dbReference type="EMBL" id="MFC7183581.1"/>
    </source>
</evidence>
<evidence type="ECO:0000256" key="2">
    <source>
        <dbReference type="ARBA" id="ARBA00022450"/>
    </source>
</evidence>
<accession>A0ABW2G698</accession>
<dbReference type="EMBL" id="JBHTAJ010000072">
    <property type="protein sequence ID" value="MFC7183581.1"/>
    <property type="molecule type" value="Genomic_DNA"/>
</dbReference>
<dbReference type="SUPFAM" id="SSF52777">
    <property type="entry name" value="CoA-dependent acyltransferases"/>
    <property type="match status" value="4"/>
</dbReference>
<dbReference type="PANTHER" id="PTHR45527:SF1">
    <property type="entry name" value="FATTY ACID SYNTHASE"/>
    <property type="match status" value="1"/>
</dbReference>
<dbReference type="InterPro" id="IPR006162">
    <property type="entry name" value="Ppantetheine_attach_site"/>
</dbReference>
<feature type="domain" description="Carrier" evidence="4">
    <location>
        <begin position="2004"/>
        <end position="2079"/>
    </location>
</feature>
<dbReference type="InterPro" id="IPR036736">
    <property type="entry name" value="ACP-like_sf"/>
</dbReference>
<dbReference type="Pfam" id="PF00501">
    <property type="entry name" value="AMP-binding"/>
    <property type="match status" value="2"/>
</dbReference>
<dbReference type="SMART" id="SM00823">
    <property type="entry name" value="PKS_PP"/>
    <property type="match status" value="2"/>
</dbReference>
<proteinExistence type="predicted"/>
<dbReference type="Gene3D" id="3.30.559.30">
    <property type="entry name" value="Nonribosomal peptide synthetase, condensation domain"/>
    <property type="match status" value="2"/>
</dbReference>
<keyword evidence="2" id="KW-0596">Phosphopantetheine</keyword>
<dbReference type="Pfam" id="PF00550">
    <property type="entry name" value="PP-binding"/>
    <property type="match status" value="2"/>
</dbReference>
<dbReference type="Pfam" id="PF13193">
    <property type="entry name" value="AMP-binding_C"/>
    <property type="match status" value="2"/>
</dbReference>
<dbReference type="RefSeq" id="WP_380232414.1">
    <property type="nucleotide sequence ID" value="NZ_JBHSVH010000002.1"/>
</dbReference>
<dbReference type="PROSITE" id="PS00012">
    <property type="entry name" value="PHOSPHOPANTETHEINE"/>
    <property type="match status" value="2"/>
</dbReference>
<keyword evidence="3" id="KW-0597">Phosphoprotein</keyword>